<keyword evidence="3" id="KW-1185">Reference proteome</keyword>
<sequence length="119" mass="13712">MLLYLLHLIKRTIIVECDHCKKTWKLKELPIDIKDNFKKQYKKNPVKTPLWQYTGSIILMSVLSFGIYTGIQAKKAEKNYIKSPLTGDICLVNNDGHYTTLKVKSVSKDSVGIILTIWK</sequence>
<evidence type="ECO:0000313" key="3">
    <source>
        <dbReference type="Proteomes" id="UP001273350"/>
    </source>
</evidence>
<keyword evidence="1" id="KW-1133">Transmembrane helix</keyword>
<name>A0ABU4RAY6_9FLAO</name>
<feature type="transmembrane region" description="Helical" evidence="1">
    <location>
        <begin position="50"/>
        <end position="71"/>
    </location>
</feature>
<reference evidence="2 3" key="1">
    <citation type="submission" date="2023-11" db="EMBL/GenBank/DDBJ databases">
        <title>Unpublished Manusciprt.</title>
        <authorList>
            <person name="Saticioglu I.B."/>
            <person name="Ay H."/>
            <person name="Ajmi N."/>
            <person name="Altun S."/>
            <person name="Duman M."/>
        </authorList>
    </citation>
    <scope>NUCLEOTIDE SEQUENCE [LARGE SCALE GENOMIC DNA]</scope>
    <source>
        <strain evidence="2 3">Fl-318</strain>
    </source>
</reference>
<protein>
    <submittedName>
        <fullName evidence="2">Uncharacterized protein</fullName>
    </submittedName>
</protein>
<keyword evidence="1" id="KW-0472">Membrane</keyword>
<dbReference type="EMBL" id="JAWXVI010000005">
    <property type="protein sequence ID" value="MDX6189747.1"/>
    <property type="molecule type" value="Genomic_DNA"/>
</dbReference>
<organism evidence="2 3">
    <name type="scientific">Flavobacterium cupriresistens</name>
    <dbReference type="NCBI Taxonomy" id="2893885"/>
    <lineage>
        <taxon>Bacteria</taxon>
        <taxon>Pseudomonadati</taxon>
        <taxon>Bacteroidota</taxon>
        <taxon>Flavobacteriia</taxon>
        <taxon>Flavobacteriales</taxon>
        <taxon>Flavobacteriaceae</taxon>
        <taxon>Flavobacterium</taxon>
    </lineage>
</organism>
<accession>A0ABU4RAY6</accession>
<dbReference type="RefSeq" id="WP_230001613.1">
    <property type="nucleotide sequence ID" value="NZ_CP087134.1"/>
</dbReference>
<gene>
    <name evidence="2" type="ORF">SGQ83_10325</name>
</gene>
<comment type="caution">
    <text evidence="2">The sequence shown here is derived from an EMBL/GenBank/DDBJ whole genome shotgun (WGS) entry which is preliminary data.</text>
</comment>
<dbReference type="Proteomes" id="UP001273350">
    <property type="component" value="Unassembled WGS sequence"/>
</dbReference>
<keyword evidence="1" id="KW-0812">Transmembrane</keyword>
<proteinExistence type="predicted"/>
<evidence type="ECO:0000256" key="1">
    <source>
        <dbReference type="SAM" id="Phobius"/>
    </source>
</evidence>
<evidence type="ECO:0000313" key="2">
    <source>
        <dbReference type="EMBL" id="MDX6189747.1"/>
    </source>
</evidence>